<organism evidence="5 6">
    <name type="scientific">Cohaesibacter gelatinilyticus</name>
    <dbReference type="NCBI Taxonomy" id="372072"/>
    <lineage>
        <taxon>Bacteria</taxon>
        <taxon>Pseudomonadati</taxon>
        <taxon>Pseudomonadota</taxon>
        <taxon>Alphaproteobacteria</taxon>
        <taxon>Hyphomicrobiales</taxon>
        <taxon>Cohaesibacteraceae</taxon>
    </lineage>
</organism>
<dbReference type="AlphaFoldDB" id="A0A285PK98"/>
<dbReference type="Gene3D" id="3.30.465.10">
    <property type="match status" value="1"/>
</dbReference>
<accession>A0A285PK98</accession>
<feature type="domain" description="FAD-binding PCMH-type" evidence="4">
    <location>
        <begin position="1"/>
        <end position="176"/>
    </location>
</feature>
<dbReference type="FunFam" id="3.30.465.10:FF:000017">
    <property type="entry name" value="Xanthine dehydrogenase, FAD binding subunit"/>
    <property type="match status" value="1"/>
</dbReference>
<dbReference type="EMBL" id="OBEL01000004">
    <property type="protein sequence ID" value="SNZ20311.1"/>
    <property type="molecule type" value="Genomic_DNA"/>
</dbReference>
<dbReference type="InterPro" id="IPR002346">
    <property type="entry name" value="Mopterin_DH_FAD-bd"/>
</dbReference>
<name>A0A285PK98_9HYPH</name>
<gene>
    <name evidence="5" type="ORF">SAMN06265368_3414</name>
</gene>
<dbReference type="InterPro" id="IPR051312">
    <property type="entry name" value="Diverse_Substr_Oxidored"/>
</dbReference>
<evidence type="ECO:0000313" key="5">
    <source>
        <dbReference type="EMBL" id="SNZ20311.1"/>
    </source>
</evidence>
<keyword evidence="6" id="KW-1185">Reference proteome</keyword>
<dbReference type="Gene3D" id="3.30.390.50">
    <property type="entry name" value="CO dehydrogenase flavoprotein, C-terminal domain"/>
    <property type="match status" value="1"/>
</dbReference>
<keyword evidence="2" id="KW-0274">FAD</keyword>
<reference evidence="5 6" key="1">
    <citation type="submission" date="2017-09" db="EMBL/GenBank/DDBJ databases">
        <authorList>
            <person name="Ehlers B."/>
            <person name="Leendertz F.H."/>
        </authorList>
    </citation>
    <scope>NUCLEOTIDE SEQUENCE [LARGE SCALE GENOMIC DNA]</scope>
    <source>
        <strain evidence="5 6">DSM 18289</strain>
    </source>
</reference>
<dbReference type="InterPro" id="IPR036318">
    <property type="entry name" value="FAD-bd_PCMH-like_sf"/>
</dbReference>
<dbReference type="GO" id="GO:0071949">
    <property type="term" value="F:FAD binding"/>
    <property type="evidence" value="ECO:0007669"/>
    <property type="project" value="InterPro"/>
</dbReference>
<dbReference type="Pfam" id="PF00941">
    <property type="entry name" value="FAD_binding_5"/>
    <property type="match status" value="1"/>
</dbReference>
<dbReference type="InterPro" id="IPR016169">
    <property type="entry name" value="FAD-bd_PCMH_sub2"/>
</dbReference>
<protein>
    <submittedName>
        <fullName evidence="5">Carbon monoxide dehydrogenase, medium subunit</fullName>
    </submittedName>
</protein>
<sequence length="300" mass="32337">MIPGDFDYLRPRTKSEALTMLREGGDEARPIAGGHSLIPMMKLRMATPERLVDLGALSDLNYIDIDKEVRIGASVTQHQLIESTELHDACPILRETALLIADPQIRYCGTIGGNVANGDPGNDMPALMQCLDATYIIESTNGKREVKARDFYQGAYFTALETVELITGIRFKAPAQGHGYSYQKLKRKVGDYATAAAAVVLSMSEDNVLDASVALTNLADTPLYVAEAESILTSAPLSPITIKGAVKAAEAIMAPASDGRGSSEYRTRMGGVMVQRAIEAAVERADKTAKKGGLFGWLKR</sequence>
<dbReference type="SMART" id="SM01092">
    <property type="entry name" value="CO_deh_flav_C"/>
    <property type="match status" value="1"/>
</dbReference>
<dbReference type="InterPro" id="IPR016167">
    <property type="entry name" value="FAD-bd_PCMH_sub1"/>
</dbReference>
<dbReference type="OrthoDB" id="9793944at2"/>
<proteinExistence type="predicted"/>
<dbReference type="PANTHER" id="PTHR42659">
    <property type="entry name" value="XANTHINE DEHYDROGENASE SUBUNIT C-RELATED"/>
    <property type="match status" value="1"/>
</dbReference>
<keyword evidence="3" id="KW-0560">Oxidoreductase</keyword>
<dbReference type="RefSeq" id="WP_097154842.1">
    <property type="nucleotide sequence ID" value="NZ_OBEL01000004.1"/>
</dbReference>
<dbReference type="Pfam" id="PF03450">
    <property type="entry name" value="CO_deh_flav_C"/>
    <property type="match status" value="1"/>
</dbReference>
<evidence type="ECO:0000256" key="1">
    <source>
        <dbReference type="ARBA" id="ARBA00022630"/>
    </source>
</evidence>
<evidence type="ECO:0000256" key="3">
    <source>
        <dbReference type="ARBA" id="ARBA00023002"/>
    </source>
</evidence>
<dbReference type="Gene3D" id="3.30.43.10">
    <property type="entry name" value="Uridine Diphospho-n-acetylenolpyruvylglucosamine Reductase, domain 2"/>
    <property type="match status" value="1"/>
</dbReference>
<dbReference type="InterPro" id="IPR005107">
    <property type="entry name" value="CO_DH_flav_C"/>
</dbReference>
<evidence type="ECO:0000259" key="4">
    <source>
        <dbReference type="PROSITE" id="PS51387"/>
    </source>
</evidence>
<dbReference type="InterPro" id="IPR036683">
    <property type="entry name" value="CO_DH_flav_C_dom_sf"/>
</dbReference>
<dbReference type="Proteomes" id="UP000219439">
    <property type="component" value="Unassembled WGS sequence"/>
</dbReference>
<evidence type="ECO:0000256" key="2">
    <source>
        <dbReference type="ARBA" id="ARBA00022827"/>
    </source>
</evidence>
<keyword evidence="1" id="KW-0285">Flavoprotein</keyword>
<dbReference type="SUPFAM" id="SSF56176">
    <property type="entry name" value="FAD-binding/transporter-associated domain-like"/>
    <property type="match status" value="1"/>
</dbReference>
<evidence type="ECO:0000313" key="6">
    <source>
        <dbReference type="Proteomes" id="UP000219439"/>
    </source>
</evidence>
<dbReference type="InterPro" id="IPR016166">
    <property type="entry name" value="FAD-bd_PCMH"/>
</dbReference>
<dbReference type="PANTHER" id="PTHR42659:SF2">
    <property type="entry name" value="XANTHINE DEHYDROGENASE SUBUNIT C-RELATED"/>
    <property type="match status" value="1"/>
</dbReference>
<dbReference type="GO" id="GO:0016491">
    <property type="term" value="F:oxidoreductase activity"/>
    <property type="evidence" value="ECO:0007669"/>
    <property type="project" value="UniProtKB-KW"/>
</dbReference>
<dbReference type="PROSITE" id="PS51387">
    <property type="entry name" value="FAD_PCMH"/>
    <property type="match status" value="1"/>
</dbReference>
<dbReference type="SUPFAM" id="SSF55447">
    <property type="entry name" value="CO dehydrogenase flavoprotein C-terminal domain-like"/>
    <property type="match status" value="1"/>
</dbReference>